<dbReference type="Gene3D" id="3.50.30.80">
    <property type="entry name" value="IlvD/EDD C-terminal domain-like"/>
    <property type="match status" value="1"/>
</dbReference>
<dbReference type="NCBIfam" id="NF002068">
    <property type="entry name" value="PRK00911.1"/>
    <property type="match status" value="1"/>
</dbReference>
<keyword evidence="19" id="KW-1185">Reference proteome</keyword>
<protein>
    <recommendedName>
        <fullName evidence="14 15">Dihydroxy-acid dehydratase</fullName>
        <shortName evidence="15">DAD</shortName>
        <ecNumber evidence="14 15">4.2.1.9</ecNumber>
    </recommendedName>
</protein>
<dbReference type="GO" id="GO:0000287">
    <property type="term" value="F:magnesium ion binding"/>
    <property type="evidence" value="ECO:0007669"/>
    <property type="project" value="UniProtKB-UniRule"/>
</dbReference>
<evidence type="ECO:0000259" key="17">
    <source>
        <dbReference type="Pfam" id="PF24877"/>
    </source>
</evidence>
<proteinExistence type="inferred from homology"/>
<dbReference type="GO" id="GO:0004160">
    <property type="term" value="F:dihydroxy-acid dehydratase activity"/>
    <property type="evidence" value="ECO:0007669"/>
    <property type="project" value="UniProtKB-UniRule"/>
</dbReference>
<dbReference type="EMBL" id="JAZHOG010000005">
    <property type="protein sequence ID" value="MEJ8567738.1"/>
    <property type="molecule type" value="Genomic_DNA"/>
</dbReference>
<dbReference type="InterPro" id="IPR050165">
    <property type="entry name" value="DHAD_IlvD/Edd"/>
</dbReference>
<evidence type="ECO:0000256" key="12">
    <source>
        <dbReference type="ARBA" id="ARBA00029436"/>
    </source>
</evidence>
<keyword evidence="5 15" id="KW-0479">Metal-binding</keyword>
<keyword evidence="6 15" id="KW-0460">Magnesium</keyword>
<dbReference type="InterPro" id="IPR004404">
    <property type="entry name" value="DihydroxyA_deHydtase"/>
</dbReference>
<dbReference type="PROSITE" id="PS00887">
    <property type="entry name" value="ILVD_EDD_2"/>
    <property type="match status" value="1"/>
</dbReference>
<evidence type="ECO:0000256" key="5">
    <source>
        <dbReference type="ARBA" id="ARBA00022723"/>
    </source>
</evidence>
<evidence type="ECO:0000256" key="9">
    <source>
        <dbReference type="ARBA" id="ARBA00023239"/>
    </source>
</evidence>
<evidence type="ECO:0000256" key="15">
    <source>
        <dbReference type="HAMAP-Rule" id="MF_00012"/>
    </source>
</evidence>
<dbReference type="PANTHER" id="PTHR21000">
    <property type="entry name" value="DIHYDROXY-ACID DEHYDRATASE DAD"/>
    <property type="match status" value="1"/>
</dbReference>
<dbReference type="HAMAP" id="MF_00012">
    <property type="entry name" value="IlvD"/>
    <property type="match status" value="1"/>
</dbReference>
<keyword evidence="7 15" id="KW-0408">Iron</keyword>
<evidence type="ECO:0000256" key="8">
    <source>
        <dbReference type="ARBA" id="ARBA00023014"/>
    </source>
</evidence>
<comment type="pathway">
    <text evidence="13 15">Amino-acid biosynthesis; L-isoleucine biosynthesis; L-isoleucine from 2-oxobutanoate: step 3/4.</text>
</comment>
<evidence type="ECO:0000256" key="7">
    <source>
        <dbReference type="ARBA" id="ARBA00023004"/>
    </source>
</evidence>
<feature type="binding site" description="via carbamate group" evidence="15">
    <location>
        <position position="121"/>
    </location>
    <ligand>
        <name>Mg(2+)</name>
        <dbReference type="ChEBI" id="CHEBI:18420"/>
    </ligand>
</feature>
<dbReference type="NCBIfam" id="TIGR00110">
    <property type="entry name" value="ilvD"/>
    <property type="match status" value="1"/>
</dbReference>
<evidence type="ECO:0000256" key="6">
    <source>
        <dbReference type="ARBA" id="ARBA00022842"/>
    </source>
</evidence>
<feature type="modified residue" description="N6-carboxylysine" evidence="15">
    <location>
        <position position="121"/>
    </location>
</feature>
<dbReference type="InterPro" id="IPR000581">
    <property type="entry name" value="ILV_EDD_N"/>
</dbReference>
<organism evidence="18 19">
    <name type="scientific">Elongatibacter sediminis</name>
    <dbReference type="NCBI Taxonomy" id="3119006"/>
    <lineage>
        <taxon>Bacteria</taxon>
        <taxon>Pseudomonadati</taxon>
        <taxon>Pseudomonadota</taxon>
        <taxon>Gammaproteobacteria</taxon>
        <taxon>Chromatiales</taxon>
        <taxon>Wenzhouxiangellaceae</taxon>
        <taxon>Elongatibacter</taxon>
    </lineage>
</organism>
<keyword evidence="9 15" id="KW-0456">Lyase</keyword>
<dbReference type="SUPFAM" id="SSF52016">
    <property type="entry name" value="LeuD/IlvD-like"/>
    <property type="match status" value="1"/>
</dbReference>
<evidence type="ECO:0000313" key="19">
    <source>
        <dbReference type="Proteomes" id="UP001359886"/>
    </source>
</evidence>
<evidence type="ECO:0000256" key="11">
    <source>
        <dbReference type="ARBA" id="ARBA00029304"/>
    </source>
</evidence>
<dbReference type="EC" id="4.2.1.9" evidence="14 15"/>
<feature type="domain" description="Dihydroxy-acid/6-phosphogluconate dehydratase C-terminal" evidence="17">
    <location>
        <begin position="358"/>
        <end position="544"/>
    </location>
</feature>
<dbReference type="GO" id="GO:0009097">
    <property type="term" value="P:isoleucine biosynthetic process"/>
    <property type="evidence" value="ECO:0007669"/>
    <property type="project" value="UniProtKB-UniRule"/>
</dbReference>
<feature type="binding site" evidence="15">
    <location>
        <position position="440"/>
    </location>
    <ligand>
        <name>Mg(2+)</name>
        <dbReference type="ChEBI" id="CHEBI:18420"/>
    </ligand>
</feature>
<name>A0AAW9RI33_9GAMM</name>
<dbReference type="SUPFAM" id="SSF143975">
    <property type="entry name" value="IlvD/EDD N-terminal domain-like"/>
    <property type="match status" value="1"/>
</dbReference>
<feature type="active site" description="Proton acceptor" evidence="15">
    <location>
        <position position="466"/>
    </location>
</feature>
<keyword evidence="8 15" id="KW-0411">Iron-sulfur</keyword>
<dbReference type="FunFam" id="3.50.30.80:FF:000001">
    <property type="entry name" value="Dihydroxy-acid dehydratase"/>
    <property type="match status" value="1"/>
</dbReference>
<dbReference type="PANTHER" id="PTHR21000:SF5">
    <property type="entry name" value="DIHYDROXY-ACID DEHYDRATASE, MITOCHONDRIAL"/>
    <property type="match status" value="1"/>
</dbReference>
<comment type="cofactor">
    <cofactor evidence="1 15">
        <name>Mg(2+)</name>
        <dbReference type="ChEBI" id="CHEBI:18420"/>
    </cofactor>
</comment>
<keyword evidence="3 15" id="KW-0028">Amino-acid biosynthesis</keyword>
<sequence length="552" mass="57643">MKSDQIKKGPDRAAARAMLRATGMGDKELAQPMIAIVNTWSDVTPCNMHLRDLAEHVKSGIRAAGGTPVEFGSIVVTDGISMGSEGMKCSLMSREAVADSIELATRGHCLDGVVALVGCDKTIPAGGMALARLGLPGLVIYGGSIMQGNHKGIPITIQDVFQAVGAHAAGTIDDAELKEIESEACPGAGACGGQFTANTMAMALTALGLSPMGLNDIPAVHPDKPGAVRQAGELVVEMIRENRNARDLVTHDSLRNAAALVTATAGSTNAVLHLLAIAREAGVDFSIDEFDEISRKTPIIGDLKPAGRFMAPDLFQAGGTPLVVDRLKKAGLLTDTQTVTGRSLFEECANVSETPGQQVVTAFEQPLKPRGGFGILYGNIAPEGCVAKLAGHGDFSFTGPARVFESEEEAFAAVQSRQINAGDVMVIRNEGPAGGPGMREMLAVSAALVGQGLDKDVALITDGRFSGATYGFMVGHVAPEAAHGGPIALLREGDSITIDVDRKLLNTDADLDARREEWKPRPRQYASGALAKYARLVSSASHGAVTAFPDFD</sequence>
<comment type="pathway">
    <text evidence="12 15">Amino-acid biosynthesis; L-valine biosynthesis; L-valine from pyruvate: step 3/4.</text>
</comment>
<dbReference type="Pfam" id="PF24877">
    <property type="entry name" value="ILV_EDD_C"/>
    <property type="match status" value="1"/>
</dbReference>
<comment type="catalytic activity">
    <reaction evidence="11">
        <text>(2R)-2,3-dihydroxy-3-methylbutanoate = 3-methyl-2-oxobutanoate + H2O</text>
        <dbReference type="Rhea" id="RHEA:24809"/>
        <dbReference type="ChEBI" id="CHEBI:11851"/>
        <dbReference type="ChEBI" id="CHEBI:15377"/>
        <dbReference type="ChEBI" id="CHEBI:49072"/>
        <dbReference type="EC" id="4.2.1.9"/>
    </reaction>
    <physiologicalReaction direction="left-to-right" evidence="11">
        <dbReference type="Rhea" id="RHEA:24810"/>
    </physiologicalReaction>
</comment>
<dbReference type="InterPro" id="IPR056740">
    <property type="entry name" value="ILV_EDD_C"/>
</dbReference>
<evidence type="ECO:0000313" key="18">
    <source>
        <dbReference type="EMBL" id="MEJ8567738.1"/>
    </source>
</evidence>
<comment type="similarity">
    <text evidence="2 15">Belongs to the IlvD/Edd family.</text>
</comment>
<dbReference type="AlphaFoldDB" id="A0AAW9RI33"/>
<gene>
    <name evidence="15 18" type="primary">ilvD</name>
    <name evidence="18" type="ORF">V3330_08890</name>
</gene>
<dbReference type="InterPro" id="IPR037237">
    <property type="entry name" value="IlvD/EDD_N"/>
</dbReference>
<comment type="function">
    <text evidence="15">Functions in the biosynthesis of branched-chain amino acids. Catalyzes the dehydration of (2R,3R)-2,3-dihydroxy-3-methylpentanoate (2,3-dihydroxy-3-methylvalerate) into 2-oxo-3-methylpentanoate (2-oxo-3-methylvalerate) and of (2R)-2,3-dihydroxy-3-methylbutanoate (2,3-dihydroxyisovalerate) into 2-oxo-3-methylbutanoate (2-oxoisovalerate), the penultimate precursor to L-isoleucine and L-valine, respectively.</text>
</comment>
<accession>A0AAW9RI33</accession>
<dbReference type="Proteomes" id="UP001359886">
    <property type="component" value="Unassembled WGS sequence"/>
</dbReference>
<comment type="cofactor">
    <cofactor evidence="15">
        <name>[2Fe-2S] cluster</name>
        <dbReference type="ChEBI" id="CHEBI:190135"/>
    </cofactor>
    <text evidence="15">Binds 1 [2Fe-2S] cluster per subunit. This cluster acts as a Lewis acid cofactor.</text>
</comment>
<feature type="binding site" evidence="15">
    <location>
        <position position="78"/>
    </location>
    <ligand>
        <name>Mg(2+)</name>
        <dbReference type="ChEBI" id="CHEBI:18420"/>
    </ligand>
</feature>
<feature type="binding site" evidence="15">
    <location>
        <position position="46"/>
    </location>
    <ligand>
        <name>[2Fe-2S] cluster</name>
        <dbReference type="ChEBI" id="CHEBI:190135"/>
    </ligand>
</feature>
<dbReference type="InterPro" id="IPR042096">
    <property type="entry name" value="Dihydro-acid_dehy_C"/>
</dbReference>
<evidence type="ECO:0000256" key="13">
    <source>
        <dbReference type="ARBA" id="ARBA00029437"/>
    </source>
</evidence>
<feature type="domain" description="Dihydroxy-acid/6-phosphogluconate dehydratase N-terminal" evidence="16">
    <location>
        <begin position="31"/>
        <end position="346"/>
    </location>
</feature>
<evidence type="ECO:0000256" key="2">
    <source>
        <dbReference type="ARBA" id="ARBA00006486"/>
    </source>
</evidence>
<comment type="caution">
    <text evidence="15">Lacks conserved residue(s) required for the propagation of feature annotation.</text>
</comment>
<keyword evidence="4 15" id="KW-0001">2Fe-2S</keyword>
<comment type="subunit">
    <text evidence="15">Homodimer.</text>
</comment>
<dbReference type="RefSeq" id="WP_354695063.1">
    <property type="nucleotide sequence ID" value="NZ_JAZHOG010000005.1"/>
</dbReference>
<evidence type="ECO:0000256" key="3">
    <source>
        <dbReference type="ARBA" id="ARBA00022605"/>
    </source>
</evidence>
<comment type="caution">
    <text evidence="18">The sequence shown here is derived from an EMBL/GenBank/DDBJ whole genome shotgun (WGS) entry which is preliminary data.</text>
</comment>
<evidence type="ECO:0000256" key="4">
    <source>
        <dbReference type="ARBA" id="ARBA00022714"/>
    </source>
</evidence>
<dbReference type="GO" id="GO:0009099">
    <property type="term" value="P:L-valine biosynthetic process"/>
    <property type="evidence" value="ECO:0007669"/>
    <property type="project" value="UniProtKB-UniRule"/>
</dbReference>
<dbReference type="Pfam" id="PF00920">
    <property type="entry name" value="ILVD_EDD_N"/>
    <property type="match status" value="1"/>
</dbReference>
<keyword evidence="10 15" id="KW-0100">Branched-chain amino acid biosynthesis</keyword>
<dbReference type="InterPro" id="IPR020558">
    <property type="entry name" value="DiOHA_6PGluconate_deHydtase_CS"/>
</dbReference>
<evidence type="ECO:0000256" key="14">
    <source>
        <dbReference type="ARBA" id="ARBA00029490"/>
    </source>
</evidence>
<reference evidence="18 19" key="1">
    <citation type="submission" date="2024-02" db="EMBL/GenBank/DDBJ databases">
        <title>A novel Wenzhouxiangellaceae bacterium, isolated from coastal sediments.</title>
        <authorList>
            <person name="Du Z.-J."/>
            <person name="Ye Y.-Q."/>
            <person name="Zhang X.-Y."/>
        </authorList>
    </citation>
    <scope>NUCLEOTIDE SEQUENCE [LARGE SCALE GENOMIC DNA]</scope>
    <source>
        <strain evidence="18 19">CH-27</strain>
    </source>
</reference>
<feature type="binding site" evidence="15">
    <location>
        <position position="120"/>
    </location>
    <ligand>
        <name>Mg(2+)</name>
        <dbReference type="ChEBI" id="CHEBI:18420"/>
    </ligand>
</feature>
<evidence type="ECO:0000256" key="1">
    <source>
        <dbReference type="ARBA" id="ARBA00001946"/>
    </source>
</evidence>
<comment type="catalytic activity">
    <reaction evidence="15">
        <text>(2R,3R)-2,3-dihydroxy-3-methylpentanoate = (S)-3-methyl-2-oxopentanoate + H2O</text>
        <dbReference type="Rhea" id="RHEA:27694"/>
        <dbReference type="ChEBI" id="CHEBI:15377"/>
        <dbReference type="ChEBI" id="CHEBI:35146"/>
        <dbReference type="ChEBI" id="CHEBI:49258"/>
        <dbReference type="EC" id="4.2.1.9"/>
    </reaction>
</comment>
<dbReference type="GO" id="GO:0051537">
    <property type="term" value="F:2 iron, 2 sulfur cluster binding"/>
    <property type="evidence" value="ECO:0007669"/>
    <property type="project" value="UniProtKB-UniRule"/>
</dbReference>
<evidence type="ECO:0000259" key="16">
    <source>
        <dbReference type="Pfam" id="PF00920"/>
    </source>
</evidence>
<evidence type="ECO:0000256" key="10">
    <source>
        <dbReference type="ARBA" id="ARBA00023304"/>
    </source>
</evidence>
<dbReference type="PROSITE" id="PS00886">
    <property type="entry name" value="ILVD_EDD_1"/>
    <property type="match status" value="1"/>
</dbReference>